<dbReference type="Gene3D" id="3.20.20.360">
    <property type="entry name" value="Malate synthase, domain 3"/>
    <property type="match status" value="1"/>
</dbReference>
<dbReference type="Pfam" id="PF20656">
    <property type="entry name" value="MS_N"/>
    <property type="match status" value="1"/>
</dbReference>
<sequence>MNHSVVETSMNTKILIPVEEKYKNILTPDALEFAAFLHQTFNSTRLQLLEERKTRQAEINEGHMPNFLTDTEHIRMGDWKIANTPWDLKDRRVEITGPVDRKMIINALNSGVKVFMADFEDSNSPTWENVIEGQINLRDAINKTISFTNERGKFYELNDEIATLMVRPRGWHMEEKHVHVNDQPFSASIFDFALY</sequence>
<evidence type="ECO:0000259" key="3">
    <source>
        <dbReference type="Pfam" id="PF01274"/>
    </source>
</evidence>
<evidence type="ECO:0000313" key="5">
    <source>
        <dbReference type="EMBL" id="SVC81974.1"/>
    </source>
</evidence>
<accession>A0A382Q8Q8</accession>
<dbReference type="InterPro" id="IPR046363">
    <property type="entry name" value="MS_N_TIM-barrel_dom"/>
</dbReference>
<dbReference type="PANTHER" id="PTHR42902:SF1">
    <property type="entry name" value="MALATE SYNTHASE 1-RELATED"/>
    <property type="match status" value="1"/>
</dbReference>
<comment type="similarity">
    <text evidence="1">Belongs to the malate synthase family.</text>
</comment>
<evidence type="ECO:0000259" key="4">
    <source>
        <dbReference type="Pfam" id="PF20656"/>
    </source>
</evidence>
<dbReference type="InterPro" id="IPR006252">
    <property type="entry name" value="Malate_synthA"/>
</dbReference>
<protein>
    <recommendedName>
        <fullName evidence="2">malate synthase</fullName>
        <ecNumber evidence="2">2.3.3.9</ecNumber>
    </recommendedName>
</protein>
<dbReference type="GO" id="GO:0005737">
    <property type="term" value="C:cytoplasm"/>
    <property type="evidence" value="ECO:0007669"/>
    <property type="project" value="TreeGrafter"/>
</dbReference>
<dbReference type="GO" id="GO:0004474">
    <property type="term" value="F:malate synthase activity"/>
    <property type="evidence" value="ECO:0007669"/>
    <property type="project" value="UniProtKB-EC"/>
</dbReference>
<evidence type="ECO:0000256" key="1">
    <source>
        <dbReference type="ARBA" id="ARBA00006394"/>
    </source>
</evidence>
<dbReference type="InterPro" id="IPR048356">
    <property type="entry name" value="MS_N"/>
</dbReference>
<dbReference type="AlphaFoldDB" id="A0A382Q8Q8"/>
<feature type="domain" description="Malate synthase TIM barrel" evidence="3">
    <location>
        <begin position="163"/>
        <end position="195"/>
    </location>
</feature>
<dbReference type="PANTHER" id="PTHR42902">
    <property type="entry name" value="MALATE SYNTHASE"/>
    <property type="match status" value="1"/>
</dbReference>
<name>A0A382Q8Q8_9ZZZZ</name>
<gene>
    <name evidence="5" type="ORF">METZ01_LOCUS334828</name>
</gene>
<dbReference type="Pfam" id="PF01274">
    <property type="entry name" value="MS_TIM-barrel"/>
    <property type="match status" value="1"/>
</dbReference>
<evidence type="ECO:0000256" key="2">
    <source>
        <dbReference type="ARBA" id="ARBA00012636"/>
    </source>
</evidence>
<dbReference type="EMBL" id="UINC01112791">
    <property type="protein sequence ID" value="SVC81974.1"/>
    <property type="molecule type" value="Genomic_DNA"/>
</dbReference>
<dbReference type="InterPro" id="IPR011076">
    <property type="entry name" value="Malate_synth_sf"/>
</dbReference>
<dbReference type="GO" id="GO:0006097">
    <property type="term" value="P:glyoxylate cycle"/>
    <property type="evidence" value="ECO:0007669"/>
    <property type="project" value="InterPro"/>
</dbReference>
<organism evidence="5">
    <name type="scientific">marine metagenome</name>
    <dbReference type="NCBI Taxonomy" id="408172"/>
    <lineage>
        <taxon>unclassified sequences</taxon>
        <taxon>metagenomes</taxon>
        <taxon>ecological metagenomes</taxon>
    </lineage>
</organism>
<dbReference type="SUPFAM" id="SSF51645">
    <property type="entry name" value="Malate synthase G"/>
    <property type="match status" value="1"/>
</dbReference>
<proteinExistence type="inferred from homology"/>
<reference evidence="5" key="1">
    <citation type="submission" date="2018-05" db="EMBL/GenBank/DDBJ databases">
        <authorList>
            <person name="Lanie J.A."/>
            <person name="Ng W.-L."/>
            <person name="Kazmierczak K.M."/>
            <person name="Andrzejewski T.M."/>
            <person name="Davidsen T.M."/>
            <person name="Wayne K.J."/>
            <person name="Tettelin H."/>
            <person name="Glass J.I."/>
            <person name="Rusch D."/>
            <person name="Podicherti R."/>
            <person name="Tsui H.-C.T."/>
            <person name="Winkler M.E."/>
        </authorList>
    </citation>
    <scope>NUCLEOTIDE SEQUENCE</scope>
</reference>
<dbReference type="EC" id="2.3.3.9" evidence="2"/>
<dbReference type="InterPro" id="IPR001465">
    <property type="entry name" value="Malate_synthase_TIM"/>
</dbReference>
<feature type="non-terminal residue" evidence="5">
    <location>
        <position position="195"/>
    </location>
</feature>
<feature type="domain" description="Malate synthase N-terminal" evidence="4">
    <location>
        <begin position="14"/>
        <end position="73"/>
    </location>
</feature>